<keyword evidence="2" id="KW-1185">Reference proteome</keyword>
<reference evidence="1 2" key="1">
    <citation type="submission" date="2014-03" db="EMBL/GenBank/DDBJ databases">
        <title>Genomics of Bifidobacteria.</title>
        <authorList>
            <person name="Ventura M."/>
            <person name="Milani C."/>
            <person name="Lugli G.A."/>
        </authorList>
    </citation>
    <scope>NUCLEOTIDE SEQUENCE [LARGE SCALE GENOMIC DNA]</scope>
    <source>
        <strain evidence="1 2">DSM 23975</strain>
    </source>
</reference>
<dbReference type="STRING" id="1437610.BREU_0089"/>
<sequence length="167" mass="18246">MHRWNSSGAGLSLSVFVAQVPVPRNTQIDDGKVPDTSLGVRDTVKKVRDALNGVPDTAAKVPDTMFEMPDTAGNCRIPNPECAILPDKFAISSRLVRDTADLDEQERQVYAFIQQRRGAQSDDVAGLLKVGKRQTQKILARLVDCGLLRRVGAGRSTRYVLVGEVSK</sequence>
<dbReference type="SUPFAM" id="SSF46785">
    <property type="entry name" value="Winged helix' DNA-binding domain"/>
    <property type="match status" value="1"/>
</dbReference>
<dbReference type="AlphaFoldDB" id="A0A087CUX1"/>
<accession>A0A087CUX1</accession>
<dbReference type="InterPro" id="IPR036388">
    <property type="entry name" value="WH-like_DNA-bd_sf"/>
</dbReference>
<dbReference type="EMBL" id="JGZK01000003">
    <property type="protein sequence ID" value="KFI87071.1"/>
    <property type="molecule type" value="Genomic_DNA"/>
</dbReference>
<evidence type="ECO:0000313" key="2">
    <source>
        <dbReference type="Proteomes" id="UP000028984"/>
    </source>
</evidence>
<evidence type="ECO:0000313" key="1">
    <source>
        <dbReference type="EMBL" id="KFI87071.1"/>
    </source>
</evidence>
<name>A0A087CUX1_9BIFI</name>
<dbReference type="RefSeq" id="WP_140489272.1">
    <property type="nucleotide sequence ID" value="NZ_JDUW01000001.1"/>
</dbReference>
<gene>
    <name evidence="1" type="ORF">BREU_0089</name>
</gene>
<protein>
    <submittedName>
        <fullName evidence="1">Uncharacterized protein</fullName>
    </submittedName>
</protein>
<dbReference type="InterPro" id="IPR036390">
    <property type="entry name" value="WH_DNA-bd_sf"/>
</dbReference>
<organism evidence="1 2">
    <name type="scientific">Bifidobacterium reuteri DSM 23975</name>
    <dbReference type="NCBI Taxonomy" id="1437610"/>
    <lineage>
        <taxon>Bacteria</taxon>
        <taxon>Bacillati</taxon>
        <taxon>Actinomycetota</taxon>
        <taxon>Actinomycetes</taxon>
        <taxon>Bifidobacteriales</taxon>
        <taxon>Bifidobacteriaceae</taxon>
        <taxon>Bifidobacterium</taxon>
    </lineage>
</organism>
<dbReference type="OrthoDB" id="9805115at2"/>
<proteinExistence type="predicted"/>
<dbReference type="Proteomes" id="UP000028984">
    <property type="component" value="Unassembled WGS sequence"/>
</dbReference>
<dbReference type="Gene3D" id="1.10.10.10">
    <property type="entry name" value="Winged helix-like DNA-binding domain superfamily/Winged helix DNA-binding domain"/>
    <property type="match status" value="1"/>
</dbReference>
<comment type="caution">
    <text evidence="1">The sequence shown here is derived from an EMBL/GenBank/DDBJ whole genome shotgun (WGS) entry which is preliminary data.</text>
</comment>